<dbReference type="GO" id="GO:0005634">
    <property type="term" value="C:nucleus"/>
    <property type="evidence" value="ECO:0007669"/>
    <property type="project" value="UniProtKB-SubCell"/>
</dbReference>
<evidence type="ECO:0000313" key="3">
    <source>
        <dbReference type="EMBL" id="KAF1954602.1"/>
    </source>
</evidence>
<accession>A0A6A5TSF4</accession>
<dbReference type="Proteomes" id="UP000800035">
    <property type="component" value="Unassembled WGS sequence"/>
</dbReference>
<dbReference type="PANTHER" id="PTHR37534">
    <property type="entry name" value="TRANSCRIPTIONAL ACTIVATOR PROTEIN UGA3"/>
    <property type="match status" value="1"/>
</dbReference>
<evidence type="ECO:0000313" key="4">
    <source>
        <dbReference type="Proteomes" id="UP000800035"/>
    </source>
</evidence>
<gene>
    <name evidence="3" type="ORF">CC80DRAFT_475863</name>
</gene>
<protein>
    <recommendedName>
        <fullName evidence="5">Zn(2)-C6 fungal-type domain-containing protein</fullName>
    </recommendedName>
</protein>
<reference evidence="3" key="1">
    <citation type="journal article" date="2020" name="Stud. Mycol.">
        <title>101 Dothideomycetes genomes: a test case for predicting lifestyles and emergence of pathogens.</title>
        <authorList>
            <person name="Haridas S."/>
            <person name="Albert R."/>
            <person name="Binder M."/>
            <person name="Bloem J."/>
            <person name="Labutti K."/>
            <person name="Salamov A."/>
            <person name="Andreopoulos B."/>
            <person name="Baker S."/>
            <person name="Barry K."/>
            <person name="Bills G."/>
            <person name="Bluhm B."/>
            <person name="Cannon C."/>
            <person name="Castanera R."/>
            <person name="Culley D."/>
            <person name="Daum C."/>
            <person name="Ezra D."/>
            <person name="Gonzalez J."/>
            <person name="Henrissat B."/>
            <person name="Kuo A."/>
            <person name="Liang C."/>
            <person name="Lipzen A."/>
            <person name="Lutzoni F."/>
            <person name="Magnuson J."/>
            <person name="Mondo S."/>
            <person name="Nolan M."/>
            <person name="Ohm R."/>
            <person name="Pangilinan J."/>
            <person name="Park H.-J."/>
            <person name="Ramirez L."/>
            <person name="Alfaro M."/>
            <person name="Sun H."/>
            <person name="Tritt A."/>
            <person name="Yoshinaga Y."/>
            <person name="Zwiers L.-H."/>
            <person name="Turgeon B."/>
            <person name="Goodwin S."/>
            <person name="Spatafora J."/>
            <person name="Crous P."/>
            <person name="Grigoriev I."/>
        </authorList>
    </citation>
    <scope>NUCLEOTIDE SEQUENCE</scope>
    <source>
        <strain evidence="3">CBS 675.92</strain>
    </source>
</reference>
<comment type="subcellular location">
    <subcellularLocation>
        <location evidence="1">Nucleus</location>
    </subcellularLocation>
</comment>
<name>A0A6A5TSF4_9PLEO</name>
<organism evidence="3 4">
    <name type="scientific">Byssothecium circinans</name>
    <dbReference type="NCBI Taxonomy" id="147558"/>
    <lineage>
        <taxon>Eukaryota</taxon>
        <taxon>Fungi</taxon>
        <taxon>Dikarya</taxon>
        <taxon>Ascomycota</taxon>
        <taxon>Pezizomycotina</taxon>
        <taxon>Dothideomycetes</taxon>
        <taxon>Pleosporomycetidae</taxon>
        <taxon>Pleosporales</taxon>
        <taxon>Massarineae</taxon>
        <taxon>Massarinaceae</taxon>
        <taxon>Byssothecium</taxon>
    </lineage>
</organism>
<evidence type="ECO:0000256" key="1">
    <source>
        <dbReference type="ARBA" id="ARBA00004123"/>
    </source>
</evidence>
<keyword evidence="4" id="KW-1185">Reference proteome</keyword>
<dbReference type="AlphaFoldDB" id="A0A6A5TSF4"/>
<sequence>MPTCSQCARGKRVCEGYGLRLSWPRENDDRRTVILKRPQNAANYGNVHIGDVALVHASNWDIEMHMYMSSYTSKAPTLRMPFSWNPHGLKEKELDLLSYFEREASRALTTFGRDPKLLKDALMRISLSENSPASTAVLHSLLGLSSLHRYGVNEQAMQLKISSLRALAKASETCFGSAEGVHHIAAGMLLCSFEVQQASCNASEWTWYLDGIKEVLHAACFKYPLTDEDRDALLSWVQYHEVMKRFSIRHWNGGPSGLPKIMTSPSRFKDRLGKHKEISSDAFVVCQKPSASAPWIGVILASLSEICDMVPAKPCLEKMETWELDEYMNRVRILDWRIRSIHVPTVEERGSYIGAIAYLYQLSMLIYLNRVTRNVLNQDTKMQEYIGKAFTLLAGIDSCERHFPLYIIGWEARTDEQRAIVLALLEKTKKKASSRPLFLVEVMVQAVWAQDDLAEKELDYWDKVTALINCCSVLPSFV</sequence>
<dbReference type="GO" id="GO:0045944">
    <property type="term" value="P:positive regulation of transcription by RNA polymerase II"/>
    <property type="evidence" value="ECO:0007669"/>
    <property type="project" value="TreeGrafter"/>
</dbReference>
<dbReference type="OrthoDB" id="5130013at2759"/>
<dbReference type="EMBL" id="ML976998">
    <property type="protein sequence ID" value="KAF1954602.1"/>
    <property type="molecule type" value="Genomic_DNA"/>
</dbReference>
<dbReference type="GO" id="GO:0000976">
    <property type="term" value="F:transcription cis-regulatory region binding"/>
    <property type="evidence" value="ECO:0007669"/>
    <property type="project" value="TreeGrafter"/>
</dbReference>
<keyword evidence="2" id="KW-0539">Nucleus</keyword>
<dbReference type="GO" id="GO:0003700">
    <property type="term" value="F:DNA-binding transcription factor activity"/>
    <property type="evidence" value="ECO:0007669"/>
    <property type="project" value="TreeGrafter"/>
</dbReference>
<evidence type="ECO:0000256" key="2">
    <source>
        <dbReference type="ARBA" id="ARBA00023242"/>
    </source>
</evidence>
<dbReference type="PANTHER" id="PTHR37534:SF39">
    <property type="entry name" value="TRANSCRIPTION FACTOR DOMAIN-CONTAINING PROTEIN"/>
    <property type="match status" value="1"/>
</dbReference>
<evidence type="ECO:0008006" key="5">
    <source>
        <dbReference type="Google" id="ProtNLM"/>
    </source>
</evidence>
<dbReference type="Pfam" id="PF11951">
    <property type="entry name" value="Fungal_trans_2"/>
    <property type="match status" value="1"/>
</dbReference>
<proteinExistence type="predicted"/>
<dbReference type="InterPro" id="IPR021858">
    <property type="entry name" value="Fun_TF"/>
</dbReference>